<dbReference type="GO" id="GO:0003723">
    <property type="term" value="F:RNA binding"/>
    <property type="evidence" value="ECO:0007669"/>
    <property type="project" value="TreeGrafter"/>
</dbReference>
<accession>A0A9N8VIX7</accession>
<feature type="compositionally biased region" description="Low complexity" evidence="2">
    <location>
        <begin position="105"/>
        <end position="119"/>
    </location>
</feature>
<dbReference type="EMBL" id="CAJVPS010000142">
    <property type="protein sequence ID" value="CAG8457196.1"/>
    <property type="molecule type" value="Genomic_DNA"/>
</dbReference>
<dbReference type="Proteomes" id="UP000789508">
    <property type="component" value="Unassembled WGS sequence"/>
</dbReference>
<evidence type="ECO:0000313" key="3">
    <source>
        <dbReference type="EMBL" id="CAG8457196.1"/>
    </source>
</evidence>
<dbReference type="Pfam" id="PF09736">
    <property type="entry name" value="Bud13"/>
    <property type="match status" value="1"/>
</dbReference>
<name>A0A9N8VIX7_9GLOM</name>
<organism evidence="3 4">
    <name type="scientific">Ambispora leptoticha</name>
    <dbReference type="NCBI Taxonomy" id="144679"/>
    <lineage>
        <taxon>Eukaryota</taxon>
        <taxon>Fungi</taxon>
        <taxon>Fungi incertae sedis</taxon>
        <taxon>Mucoromycota</taxon>
        <taxon>Glomeromycotina</taxon>
        <taxon>Glomeromycetes</taxon>
        <taxon>Archaeosporales</taxon>
        <taxon>Ambisporaceae</taxon>
        <taxon>Ambispora</taxon>
    </lineage>
</organism>
<dbReference type="PANTHER" id="PTHR31809">
    <property type="entry name" value="BUD13 HOMOLOG"/>
    <property type="match status" value="1"/>
</dbReference>
<dbReference type="GO" id="GO:0070274">
    <property type="term" value="C:RES complex"/>
    <property type="evidence" value="ECO:0007669"/>
    <property type="project" value="TreeGrafter"/>
</dbReference>
<reference evidence="3" key="1">
    <citation type="submission" date="2021-06" db="EMBL/GenBank/DDBJ databases">
        <authorList>
            <person name="Kallberg Y."/>
            <person name="Tangrot J."/>
            <person name="Rosling A."/>
        </authorList>
    </citation>
    <scope>NUCLEOTIDE SEQUENCE</scope>
    <source>
        <strain evidence="3">FL130A</strain>
    </source>
</reference>
<evidence type="ECO:0000256" key="2">
    <source>
        <dbReference type="SAM" id="MobiDB-lite"/>
    </source>
</evidence>
<dbReference type="InterPro" id="IPR018609">
    <property type="entry name" value="Bud13"/>
</dbReference>
<dbReference type="AlphaFoldDB" id="A0A9N8VIX7"/>
<keyword evidence="4" id="KW-1185">Reference proteome</keyword>
<evidence type="ECO:0000256" key="1">
    <source>
        <dbReference type="ARBA" id="ARBA00011069"/>
    </source>
</evidence>
<dbReference type="InterPro" id="IPR051112">
    <property type="entry name" value="CWC26_splicing_factor"/>
</dbReference>
<proteinExistence type="inferred from homology"/>
<dbReference type="OrthoDB" id="6022at2759"/>
<protein>
    <submittedName>
        <fullName evidence="3">1030_t:CDS:1</fullName>
    </submittedName>
</protein>
<feature type="region of interest" description="Disordered" evidence="2">
    <location>
        <begin position="83"/>
        <end position="168"/>
    </location>
</feature>
<dbReference type="GO" id="GO:0000398">
    <property type="term" value="P:mRNA splicing, via spliceosome"/>
    <property type="evidence" value="ECO:0007669"/>
    <property type="project" value="TreeGrafter"/>
</dbReference>
<comment type="caution">
    <text evidence="3">The sequence shown here is derived from an EMBL/GenBank/DDBJ whole genome shotgun (WGS) entry which is preliminary data.</text>
</comment>
<sequence length="260" mass="29810">MSTLEEYLNKKYEGVTSVPTEGKGYAIIDEEEITSQWKKVASADEDELKELAAIAETESNASKWKKITDYEDEDEVPQIAQIIDETASSINSESTKRTKIKRSRSPSSSPAGKISSSSTMMSTGLQSAEKVRKEHELRQKEIKAELERMDPELSGRNAQTVYRDKTGRKIDIAAQRAEERKRIEEEEKLMKWDDRDLNEELKAKERWNDPAALFLSKKKKTGQLKRPKYEGPPPPPNRFNIQPGYRWDGIGKKIYYLFSS</sequence>
<feature type="compositionally biased region" description="Basic residues" evidence="2">
    <location>
        <begin position="216"/>
        <end position="226"/>
    </location>
</feature>
<dbReference type="PANTHER" id="PTHR31809:SF0">
    <property type="entry name" value="BUD13 HOMOLOG"/>
    <property type="match status" value="1"/>
</dbReference>
<dbReference type="GO" id="GO:0005684">
    <property type="term" value="C:U2-type spliceosomal complex"/>
    <property type="evidence" value="ECO:0007669"/>
    <property type="project" value="TreeGrafter"/>
</dbReference>
<feature type="region of interest" description="Disordered" evidence="2">
    <location>
        <begin position="216"/>
        <end position="243"/>
    </location>
</feature>
<comment type="similarity">
    <text evidence="1">Belongs to the CWC26 family.</text>
</comment>
<gene>
    <name evidence="3" type="ORF">ALEPTO_LOCUS1343</name>
</gene>
<feature type="compositionally biased region" description="Basic and acidic residues" evidence="2">
    <location>
        <begin position="129"/>
        <end position="153"/>
    </location>
</feature>
<evidence type="ECO:0000313" key="4">
    <source>
        <dbReference type="Proteomes" id="UP000789508"/>
    </source>
</evidence>